<comment type="caution">
    <text evidence="1">The sequence shown here is derived from an EMBL/GenBank/DDBJ whole genome shotgun (WGS) entry which is preliminary data.</text>
</comment>
<dbReference type="EMBL" id="MU853771">
    <property type="protein sequence ID" value="KAK3942755.1"/>
    <property type="molecule type" value="Genomic_DNA"/>
</dbReference>
<gene>
    <name evidence="1" type="ORF">QBC46DRAFT_379351</name>
</gene>
<reference evidence="2" key="1">
    <citation type="journal article" date="2023" name="Mol. Phylogenet. Evol.">
        <title>Genome-scale phylogeny and comparative genomics of the fungal order Sordariales.</title>
        <authorList>
            <person name="Hensen N."/>
            <person name="Bonometti L."/>
            <person name="Westerberg I."/>
            <person name="Brannstrom I.O."/>
            <person name="Guillou S."/>
            <person name="Cros-Aarteil S."/>
            <person name="Calhoun S."/>
            <person name="Haridas S."/>
            <person name="Kuo A."/>
            <person name="Mondo S."/>
            <person name="Pangilinan J."/>
            <person name="Riley R."/>
            <person name="LaButti K."/>
            <person name="Andreopoulos B."/>
            <person name="Lipzen A."/>
            <person name="Chen C."/>
            <person name="Yan M."/>
            <person name="Daum C."/>
            <person name="Ng V."/>
            <person name="Clum A."/>
            <person name="Steindorff A."/>
            <person name="Ohm R.A."/>
            <person name="Martin F."/>
            <person name="Silar P."/>
            <person name="Natvig D.O."/>
            <person name="Lalanne C."/>
            <person name="Gautier V."/>
            <person name="Ament-Velasquez S.L."/>
            <person name="Kruys A."/>
            <person name="Hutchinson M.I."/>
            <person name="Powell A.J."/>
            <person name="Barry K."/>
            <person name="Miller A.N."/>
            <person name="Grigoriev I.V."/>
            <person name="Debuchy R."/>
            <person name="Gladieux P."/>
            <person name="Hiltunen Thoren M."/>
            <person name="Johannesson H."/>
        </authorList>
    </citation>
    <scope>NUCLEOTIDE SEQUENCE [LARGE SCALE GENOMIC DNA]</scope>
    <source>
        <strain evidence="2">CBS 340.73</strain>
    </source>
</reference>
<keyword evidence="2" id="KW-1185">Reference proteome</keyword>
<organism evidence="1 2">
    <name type="scientific">Diplogelasinospora grovesii</name>
    <dbReference type="NCBI Taxonomy" id="303347"/>
    <lineage>
        <taxon>Eukaryota</taxon>
        <taxon>Fungi</taxon>
        <taxon>Dikarya</taxon>
        <taxon>Ascomycota</taxon>
        <taxon>Pezizomycotina</taxon>
        <taxon>Sordariomycetes</taxon>
        <taxon>Sordariomycetidae</taxon>
        <taxon>Sordariales</taxon>
        <taxon>Diplogelasinosporaceae</taxon>
        <taxon>Diplogelasinospora</taxon>
    </lineage>
</organism>
<evidence type="ECO:0000313" key="2">
    <source>
        <dbReference type="Proteomes" id="UP001303473"/>
    </source>
</evidence>
<sequence length="79" mass="8897">MKVMITMFDLKQALPTVVLLLSGVGSHCHHHPVAYQGGEDRRRQKLPCANLTRCVCSRNVGHRTGSVRCLVFKAFIHLR</sequence>
<accession>A0AAN6S704</accession>
<protein>
    <submittedName>
        <fullName evidence="1">Uncharacterized protein</fullName>
    </submittedName>
</protein>
<evidence type="ECO:0000313" key="1">
    <source>
        <dbReference type="EMBL" id="KAK3942755.1"/>
    </source>
</evidence>
<proteinExistence type="predicted"/>
<dbReference type="Proteomes" id="UP001303473">
    <property type="component" value="Unassembled WGS sequence"/>
</dbReference>
<name>A0AAN6S704_9PEZI</name>
<dbReference type="AlphaFoldDB" id="A0AAN6S704"/>